<dbReference type="Pfam" id="PF06155">
    <property type="entry name" value="GBBH-like_N"/>
    <property type="match status" value="1"/>
</dbReference>
<keyword evidence="21" id="KW-1185">Reference proteome</keyword>
<evidence type="ECO:0000256" key="7">
    <source>
        <dbReference type="ARBA" id="ARBA00022873"/>
    </source>
</evidence>
<feature type="region of interest" description="Disordered" evidence="17">
    <location>
        <begin position="56"/>
        <end position="78"/>
    </location>
</feature>
<feature type="domain" description="Gamma-butyrobetaine hydroxylase-like N-terminal" evidence="19">
    <location>
        <begin position="112"/>
        <end position="177"/>
    </location>
</feature>
<evidence type="ECO:0000259" key="18">
    <source>
        <dbReference type="Pfam" id="PF02668"/>
    </source>
</evidence>
<dbReference type="InterPro" id="IPR012776">
    <property type="entry name" value="Trimethyllysine_dOase"/>
</dbReference>
<dbReference type="InterPro" id="IPR038492">
    <property type="entry name" value="GBBH-like_N_sf"/>
</dbReference>
<accession>A0A292Q808</accession>
<keyword evidence="9" id="KW-0560">Oxidoreductase</keyword>
<dbReference type="InterPro" id="IPR003819">
    <property type="entry name" value="TauD/TfdA-like"/>
</dbReference>
<dbReference type="GO" id="GO:0005506">
    <property type="term" value="F:iron ion binding"/>
    <property type="evidence" value="ECO:0007669"/>
    <property type="project" value="InterPro"/>
</dbReference>
<evidence type="ECO:0000256" key="4">
    <source>
        <dbReference type="ARBA" id="ARBA00008654"/>
    </source>
</evidence>
<comment type="cofactor">
    <cofactor evidence="1">
        <name>Fe(2+)</name>
        <dbReference type="ChEBI" id="CHEBI:29033"/>
    </cofactor>
</comment>
<gene>
    <name evidence="20" type="ORF">GSTUAT00001112001</name>
</gene>
<organism evidence="20 21">
    <name type="scientific">Tuber aestivum</name>
    <name type="common">summer truffle</name>
    <dbReference type="NCBI Taxonomy" id="59557"/>
    <lineage>
        <taxon>Eukaryota</taxon>
        <taxon>Fungi</taxon>
        <taxon>Dikarya</taxon>
        <taxon>Ascomycota</taxon>
        <taxon>Pezizomycotina</taxon>
        <taxon>Pezizomycetes</taxon>
        <taxon>Pezizales</taxon>
        <taxon>Tuberaceae</taxon>
        <taxon>Tuber</taxon>
    </lineage>
</organism>
<evidence type="ECO:0000256" key="5">
    <source>
        <dbReference type="ARBA" id="ARBA00012267"/>
    </source>
</evidence>
<reference evidence="20" key="1">
    <citation type="submission" date="2015-10" db="EMBL/GenBank/DDBJ databases">
        <authorList>
            <person name="Regsiter A."/>
            <person name="william w."/>
        </authorList>
    </citation>
    <scope>NUCLEOTIDE SEQUENCE</scope>
    <source>
        <strain evidence="20">Montdore</strain>
    </source>
</reference>
<dbReference type="EMBL" id="LN890955">
    <property type="protein sequence ID" value="CUS14827.1"/>
    <property type="molecule type" value="Genomic_DNA"/>
</dbReference>
<dbReference type="GO" id="GO:0050353">
    <property type="term" value="F:trimethyllysine dioxygenase activity"/>
    <property type="evidence" value="ECO:0007669"/>
    <property type="project" value="UniProtKB-EC"/>
</dbReference>
<name>A0A292Q808_9PEZI</name>
<dbReference type="InterPro" id="IPR010376">
    <property type="entry name" value="GBBH-like_N"/>
</dbReference>
<evidence type="ECO:0000256" key="14">
    <source>
        <dbReference type="ARBA" id="ARBA00046008"/>
    </source>
</evidence>
<proteinExistence type="inferred from homology"/>
<evidence type="ECO:0000256" key="16">
    <source>
        <dbReference type="ARBA" id="ARBA00071191"/>
    </source>
</evidence>
<evidence type="ECO:0000256" key="2">
    <source>
        <dbReference type="ARBA" id="ARBA00001961"/>
    </source>
</evidence>
<dbReference type="InterPro" id="IPR042098">
    <property type="entry name" value="TauD-like_sf"/>
</dbReference>
<dbReference type="Pfam" id="PF02668">
    <property type="entry name" value="TauD"/>
    <property type="match status" value="1"/>
</dbReference>
<evidence type="ECO:0000256" key="15">
    <source>
        <dbReference type="ARBA" id="ARBA00049334"/>
    </source>
</evidence>
<evidence type="ECO:0000256" key="17">
    <source>
        <dbReference type="SAM" id="MobiDB-lite"/>
    </source>
</evidence>
<keyword evidence="8" id="KW-0223">Dioxygenase</keyword>
<dbReference type="UniPathway" id="UPA00118"/>
<comment type="cofactor">
    <cofactor evidence="2">
        <name>L-ascorbate</name>
        <dbReference type="ChEBI" id="CHEBI:38290"/>
    </cofactor>
</comment>
<comment type="function">
    <text evidence="14">Converts trimethyllysine (TML) into hydroxytrimethyllysine (HTML).</text>
</comment>
<feature type="compositionally biased region" description="Low complexity" evidence="17">
    <location>
        <begin position="56"/>
        <end position="75"/>
    </location>
</feature>
<evidence type="ECO:0000256" key="9">
    <source>
        <dbReference type="ARBA" id="ARBA00023002"/>
    </source>
</evidence>
<protein>
    <recommendedName>
        <fullName evidence="16">Trimethyllysine dioxygenase</fullName>
        <ecNumber evidence="5">1.14.11.8</ecNumber>
    </recommendedName>
    <alternativeName>
        <fullName evidence="12">Epsilon-trimethyllysine 2-oxoglutarate dioxygenase</fullName>
    </alternativeName>
    <alternativeName>
        <fullName evidence="11">TML hydroxylase</fullName>
    </alternativeName>
    <alternativeName>
        <fullName evidence="13">TML-alpha-ketoglutarate dioxygenase</fullName>
    </alternativeName>
</protein>
<dbReference type="EC" id="1.14.11.8" evidence="5"/>
<dbReference type="FunFam" id="3.60.130.10:FF:000001">
    <property type="entry name" value="Trimethyllysine dioxygenase, mitochondrial"/>
    <property type="match status" value="1"/>
</dbReference>
<comment type="similarity">
    <text evidence="4">Belongs to the gamma-BBH/TMLD family.</text>
</comment>
<dbReference type="NCBIfam" id="TIGR02410">
    <property type="entry name" value="carnitine_TMLD"/>
    <property type="match status" value="1"/>
</dbReference>
<evidence type="ECO:0000256" key="8">
    <source>
        <dbReference type="ARBA" id="ARBA00022964"/>
    </source>
</evidence>
<dbReference type="Gene3D" id="3.60.130.10">
    <property type="entry name" value="Clavaminate synthase-like"/>
    <property type="match status" value="1"/>
</dbReference>
<dbReference type="GO" id="GO:0045329">
    <property type="term" value="P:carnitine biosynthetic process"/>
    <property type="evidence" value="ECO:0007669"/>
    <property type="project" value="UniProtKB-UniPathway"/>
</dbReference>
<dbReference type="PANTHER" id="PTHR10696">
    <property type="entry name" value="GAMMA-BUTYROBETAINE HYDROXYLASE-RELATED"/>
    <property type="match status" value="1"/>
</dbReference>
<dbReference type="AlphaFoldDB" id="A0A292Q808"/>
<evidence type="ECO:0000313" key="21">
    <source>
        <dbReference type="Proteomes" id="UP001412239"/>
    </source>
</evidence>
<dbReference type="FunFam" id="3.30.2020.30:FF:000002">
    <property type="entry name" value="Putative gamma-butyrobetaine dioxygenase"/>
    <property type="match status" value="1"/>
</dbReference>
<keyword evidence="6" id="KW-0479">Metal-binding</keyword>
<evidence type="ECO:0000256" key="13">
    <source>
        <dbReference type="ARBA" id="ARBA00032283"/>
    </source>
</evidence>
<evidence type="ECO:0000256" key="12">
    <source>
        <dbReference type="ARBA" id="ARBA00031778"/>
    </source>
</evidence>
<evidence type="ECO:0000259" key="19">
    <source>
        <dbReference type="Pfam" id="PF06155"/>
    </source>
</evidence>
<dbReference type="PANTHER" id="PTHR10696:SF51">
    <property type="entry name" value="TRIMETHYLLYSINE DIOXYGENASE, MITOCHONDRIAL"/>
    <property type="match status" value="1"/>
</dbReference>
<dbReference type="GO" id="GO:0005739">
    <property type="term" value="C:mitochondrion"/>
    <property type="evidence" value="ECO:0007669"/>
    <property type="project" value="TreeGrafter"/>
</dbReference>
<keyword evidence="10" id="KW-0408">Iron</keyword>
<dbReference type="SUPFAM" id="SSF51197">
    <property type="entry name" value="Clavaminate synthase-like"/>
    <property type="match status" value="1"/>
</dbReference>
<dbReference type="InterPro" id="IPR050411">
    <property type="entry name" value="AlphaKG_dependent_hydroxylases"/>
</dbReference>
<dbReference type="CDD" id="cd00250">
    <property type="entry name" value="CAS_like"/>
    <property type="match status" value="1"/>
</dbReference>
<comment type="pathway">
    <text evidence="3">Amine and polyamine biosynthesis; carnitine biosynthesis.</text>
</comment>
<evidence type="ECO:0000313" key="20">
    <source>
        <dbReference type="EMBL" id="CUS14827.1"/>
    </source>
</evidence>
<comment type="catalytic activity">
    <reaction evidence="15">
        <text>N(6),N(6),N(6)-trimethyl-L-lysine + 2-oxoglutarate + O2 = (3S)-3-hydroxy-N(6),N(6),N(6)-trimethyl-L-lysine + succinate + CO2</text>
        <dbReference type="Rhea" id="RHEA:14181"/>
        <dbReference type="ChEBI" id="CHEBI:15379"/>
        <dbReference type="ChEBI" id="CHEBI:16526"/>
        <dbReference type="ChEBI" id="CHEBI:16810"/>
        <dbReference type="ChEBI" id="CHEBI:30031"/>
        <dbReference type="ChEBI" id="CHEBI:58100"/>
        <dbReference type="ChEBI" id="CHEBI:141499"/>
        <dbReference type="EC" id="1.14.11.8"/>
    </reaction>
</comment>
<dbReference type="Gene3D" id="3.30.2020.30">
    <property type="match status" value="1"/>
</dbReference>
<sequence length="499" mass="56641">MAAPRSITRIIKSLQSTSRNACSDHHRRCRASWLPAVVLAKRYSSNAAAAIVAAAAASPSTEQTTTTSSSATSSSVIGKQVQTTSDLPLKTYNVTKADARPKLSEHHKITFDEKKTLVPWEEGKTSHFQHVWMRDHCQCSECFHPETKQRMLNTFAIPENIQPDTVEAEEEGMKIKYAGVLSNVVLFAKGKNDGHESFYAWEWLHLHSYNPRLERYISPQFKFWGSEIVEGPPEVRYEAVMESDAGVGEWTRKIRKYGFCYVNGVPVTPEATQELVERISHIKHTHYGGFWDFTSDLSKKDTAYTSLALGVHTDTTYFSDPAGLQLFHLLSHTDGSGGQSILVDGFRAAKIFREENPTAYRVLSNVRIPSHSSGNQDSSIQPYAPFPVFNHHPVNGELILVRWNNDDRATMDRWDDPADVERFYEAARAWNDVLKRRESEYWEQLVPGRPIILDNWRVLHGRAAFDGKRRLCGAYISRDDFMSRFVLSNSKREDVLKAL</sequence>
<evidence type="ECO:0000256" key="3">
    <source>
        <dbReference type="ARBA" id="ARBA00005022"/>
    </source>
</evidence>
<evidence type="ECO:0000256" key="11">
    <source>
        <dbReference type="ARBA" id="ARBA00030363"/>
    </source>
</evidence>
<dbReference type="Proteomes" id="UP001412239">
    <property type="component" value="Unassembled WGS sequence"/>
</dbReference>
<evidence type="ECO:0000256" key="1">
    <source>
        <dbReference type="ARBA" id="ARBA00001954"/>
    </source>
</evidence>
<keyword evidence="7" id="KW-0124">Carnitine biosynthesis</keyword>
<evidence type="ECO:0000256" key="10">
    <source>
        <dbReference type="ARBA" id="ARBA00023004"/>
    </source>
</evidence>
<feature type="domain" description="TauD/TfdA-like" evidence="18">
    <location>
        <begin position="230"/>
        <end position="475"/>
    </location>
</feature>
<evidence type="ECO:0000256" key="6">
    <source>
        <dbReference type="ARBA" id="ARBA00022723"/>
    </source>
</evidence>